<gene>
    <name evidence="5" type="ORF">ACFO0B_03125</name>
</gene>
<dbReference type="InterPro" id="IPR004276">
    <property type="entry name" value="GlycoTrans_28_N"/>
</dbReference>
<dbReference type="SUPFAM" id="SSF53448">
    <property type="entry name" value="Nucleotide-diphospho-sugar transferases"/>
    <property type="match status" value="1"/>
</dbReference>
<evidence type="ECO:0000313" key="6">
    <source>
        <dbReference type="Proteomes" id="UP001595696"/>
    </source>
</evidence>
<dbReference type="CDD" id="cd03784">
    <property type="entry name" value="GT1_Gtf-like"/>
    <property type="match status" value="1"/>
</dbReference>
<dbReference type="InterPro" id="IPR029044">
    <property type="entry name" value="Nucleotide-diphossugar_trans"/>
</dbReference>
<evidence type="ECO:0000256" key="1">
    <source>
        <dbReference type="SAM" id="Phobius"/>
    </source>
</evidence>
<keyword evidence="1" id="KW-1133">Transmembrane helix</keyword>
<evidence type="ECO:0000259" key="4">
    <source>
        <dbReference type="Pfam" id="PF06722"/>
    </source>
</evidence>
<protein>
    <submittedName>
        <fullName evidence="5">Glycosyltransferase</fullName>
        <ecNumber evidence="5">2.4.-.-</ecNumber>
    </submittedName>
</protein>
<dbReference type="Gene3D" id="3.90.550.10">
    <property type="entry name" value="Spore Coat Polysaccharide Biosynthesis Protein SpsA, Chain A"/>
    <property type="match status" value="1"/>
</dbReference>
<dbReference type="InterPro" id="IPR050426">
    <property type="entry name" value="Glycosyltransferase_28"/>
</dbReference>
<sequence>MTFVLAFSGSRGDVQPAVALGVALAGAGHAVRLAVPPNLVEFGRGAGLDTHPYGADTGELLGSELVRRQLKSANPRTRLRAIAELTLRDGRRTQRELAELATGADVLIGGSAGQERALNVATALGIPYLPVHYCPLRRNGVVSLLPVDGLPPAVHRAGWAALEQLLWLGIRGAELTLAADLGLPPPVGPAASRIAGVPEIQAYDPLLFPGLAEEWGPARPLTGFLGLAPETRALVDPATDDDGLDAWLAAGPPPLYVGFGSMTVADPAELAGTLARVTAELGLRVLVAAGWGGLDGTGFAAHGDRIRVVRSVDHAVVLPRCVALVHHGGAGTVAAGLRAGRPALICWHGADQPLWGRRLRALGAGTAIPVAGLTPERLQSALVDVLRPERAAAAARAAAALIPPAAAAERAVRIAERVAEVATRRSRGDAVQAGTLSVVVPAYNEEEVIGECLDRLTAQLGAITEIVVVDNNSTDKTADIVRGYAERFPQVVLVREERQGLVHARNRGLDAAHGALRARIDADTRIPEHWAATVVEFFAADTAGHWAAACGRGEAYGLPYGDRVGRAKKRLRERDPDGVKQVPVLYGSNMILRAETWAAIRGSVAMRRDVFEDVDMGLCVTEIGGRNAFLNNLTVGVAARRMETGIPAFVRYMACLPRTLLLHRRWGLAAGAVLVYVPSIVVLHAARLLLIRAYDRRTGTYGLRNMLRRAEKHADRPAP</sequence>
<dbReference type="InterPro" id="IPR002213">
    <property type="entry name" value="UDP_glucos_trans"/>
</dbReference>
<dbReference type="InterPro" id="IPR010610">
    <property type="entry name" value="EryCIII-like_C"/>
</dbReference>
<feature type="domain" description="Erythromycin biosynthesis protein CIII-like C-terminal" evidence="4">
    <location>
        <begin position="302"/>
        <end position="399"/>
    </location>
</feature>
<dbReference type="PANTHER" id="PTHR48050:SF13">
    <property type="entry name" value="STEROL 3-BETA-GLUCOSYLTRANSFERASE UGT80A2"/>
    <property type="match status" value="1"/>
</dbReference>
<name>A0ABV8DLV5_9NOCA</name>
<organism evidence="5 6">
    <name type="scientific">Nocardia jiangsuensis</name>
    <dbReference type="NCBI Taxonomy" id="1691563"/>
    <lineage>
        <taxon>Bacteria</taxon>
        <taxon>Bacillati</taxon>
        <taxon>Actinomycetota</taxon>
        <taxon>Actinomycetes</taxon>
        <taxon>Mycobacteriales</taxon>
        <taxon>Nocardiaceae</taxon>
        <taxon>Nocardia</taxon>
    </lineage>
</organism>
<accession>A0ABV8DLV5</accession>
<dbReference type="GO" id="GO:0016757">
    <property type="term" value="F:glycosyltransferase activity"/>
    <property type="evidence" value="ECO:0007669"/>
    <property type="project" value="UniProtKB-KW"/>
</dbReference>
<dbReference type="Pfam" id="PF03033">
    <property type="entry name" value="Glyco_transf_28"/>
    <property type="match status" value="1"/>
</dbReference>
<comment type="caution">
    <text evidence="5">The sequence shown here is derived from an EMBL/GenBank/DDBJ whole genome shotgun (WGS) entry which is preliminary data.</text>
</comment>
<reference evidence="6" key="1">
    <citation type="journal article" date="2019" name="Int. J. Syst. Evol. Microbiol.">
        <title>The Global Catalogue of Microorganisms (GCM) 10K type strain sequencing project: providing services to taxonomists for standard genome sequencing and annotation.</title>
        <authorList>
            <consortium name="The Broad Institute Genomics Platform"/>
            <consortium name="The Broad Institute Genome Sequencing Center for Infectious Disease"/>
            <person name="Wu L."/>
            <person name="Ma J."/>
        </authorList>
    </citation>
    <scope>NUCLEOTIDE SEQUENCE [LARGE SCALE GENOMIC DNA]</scope>
    <source>
        <strain evidence="6">CGMCC 4.7330</strain>
    </source>
</reference>
<dbReference type="Gene3D" id="3.40.50.2000">
    <property type="entry name" value="Glycogen Phosphorylase B"/>
    <property type="match status" value="2"/>
</dbReference>
<dbReference type="CDD" id="cd00761">
    <property type="entry name" value="Glyco_tranf_GTA_type"/>
    <property type="match status" value="1"/>
</dbReference>
<dbReference type="RefSeq" id="WP_378610741.1">
    <property type="nucleotide sequence ID" value="NZ_JBHSAX010000003.1"/>
</dbReference>
<feature type="transmembrane region" description="Helical" evidence="1">
    <location>
        <begin position="666"/>
        <end position="690"/>
    </location>
</feature>
<dbReference type="PANTHER" id="PTHR48050">
    <property type="entry name" value="STEROL 3-BETA-GLUCOSYLTRANSFERASE"/>
    <property type="match status" value="1"/>
</dbReference>
<dbReference type="InterPro" id="IPR001173">
    <property type="entry name" value="Glyco_trans_2-like"/>
</dbReference>
<proteinExistence type="predicted"/>
<evidence type="ECO:0000259" key="2">
    <source>
        <dbReference type="Pfam" id="PF00535"/>
    </source>
</evidence>
<dbReference type="SUPFAM" id="SSF53756">
    <property type="entry name" value="UDP-Glycosyltransferase/glycogen phosphorylase"/>
    <property type="match status" value="1"/>
</dbReference>
<keyword evidence="1" id="KW-0472">Membrane</keyword>
<dbReference type="EMBL" id="JBHSAX010000003">
    <property type="protein sequence ID" value="MFC3960976.1"/>
    <property type="molecule type" value="Genomic_DNA"/>
</dbReference>
<keyword evidence="5" id="KW-0808">Transferase</keyword>
<dbReference type="Pfam" id="PF06722">
    <property type="entry name" value="EryCIII-like_C"/>
    <property type="match status" value="1"/>
</dbReference>
<feature type="domain" description="Glycosyltransferase family 28 N-terminal" evidence="3">
    <location>
        <begin position="3"/>
        <end position="74"/>
    </location>
</feature>
<keyword evidence="1" id="KW-0812">Transmembrane</keyword>
<evidence type="ECO:0000259" key="3">
    <source>
        <dbReference type="Pfam" id="PF03033"/>
    </source>
</evidence>
<keyword evidence="5" id="KW-0328">Glycosyltransferase</keyword>
<dbReference type="Proteomes" id="UP001595696">
    <property type="component" value="Unassembled WGS sequence"/>
</dbReference>
<keyword evidence="6" id="KW-1185">Reference proteome</keyword>
<dbReference type="EC" id="2.4.-.-" evidence="5"/>
<dbReference type="Pfam" id="PF00535">
    <property type="entry name" value="Glycos_transf_2"/>
    <property type="match status" value="1"/>
</dbReference>
<evidence type="ECO:0000313" key="5">
    <source>
        <dbReference type="EMBL" id="MFC3960976.1"/>
    </source>
</evidence>
<feature type="domain" description="Glycosyltransferase 2-like" evidence="2">
    <location>
        <begin position="437"/>
        <end position="593"/>
    </location>
</feature>